<feature type="compositionally biased region" description="Acidic residues" evidence="1">
    <location>
        <begin position="473"/>
        <end position="483"/>
    </location>
</feature>
<evidence type="ECO:0000256" key="1">
    <source>
        <dbReference type="SAM" id="MobiDB-lite"/>
    </source>
</evidence>
<protein>
    <submittedName>
        <fullName evidence="3">Uncharacterized protein</fullName>
    </submittedName>
</protein>
<feature type="transmembrane region" description="Helical" evidence="2">
    <location>
        <begin position="29"/>
        <end position="49"/>
    </location>
</feature>
<feature type="compositionally biased region" description="Polar residues" evidence="1">
    <location>
        <begin position="449"/>
        <end position="458"/>
    </location>
</feature>
<gene>
    <name evidence="3" type="ORF">FISHEDRAFT_76163</name>
</gene>
<keyword evidence="2" id="KW-0472">Membrane</keyword>
<accession>A0A0D7A537</accession>
<evidence type="ECO:0000313" key="3">
    <source>
        <dbReference type="EMBL" id="KIY45928.1"/>
    </source>
</evidence>
<keyword evidence="4" id="KW-1185">Reference proteome</keyword>
<keyword evidence="2" id="KW-1133">Transmembrane helix</keyword>
<feature type="compositionally biased region" description="Basic and acidic residues" evidence="1">
    <location>
        <begin position="484"/>
        <end position="498"/>
    </location>
</feature>
<dbReference type="EMBL" id="KN882045">
    <property type="protein sequence ID" value="KIY45928.1"/>
    <property type="molecule type" value="Genomic_DNA"/>
</dbReference>
<feature type="transmembrane region" description="Helical" evidence="2">
    <location>
        <begin position="376"/>
        <end position="400"/>
    </location>
</feature>
<evidence type="ECO:0000256" key="2">
    <source>
        <dbReference type="SAM" id="Phobius"/>
    </source>
</evidence>
<keyword evidence="2" id="KW-0812">Transmembrane</keyword>
<sequence length="498" mass="53881">MKLADEVVALLPISSYTVTRPWRKPRRTIVALAVLSTIVYIALTTWNVVTQGKDPVYRTVLLSEIPDSSDVECQGDTVYASPNGAFPWQITGLDSGSADGDLTVGASYAGAQMDANITSLSMTYYWSFSNFNYGVCANVSIPQLDIEDSSAIEVVKNGDGSDATVVLSMCASFDLATDNINSWAETAQEKIENSFYDLAVYFQTLTFSNGTFPACLFPPYCDPDTKTPRPNDTTITPSNSYDLDAWMSGIRYLPQTTGSNYTSTSNIVMGLEHKVVTTSDGQERTFLDAFRQTYDNGTGPSGINLGITGIGAMHLLTQADNLAKGFIEPTAITTVRSVALGVLNVLGNIAINDLDNRTMTSTYLCTITSETWKAPWTLIAMVLGNNASLFGVWLALGVAITRRWEQSRYRDAPSVPSVSGPDPASHHVSTPSTSSSEETLYEKPPPQGKGSSHTTSSLIPEPVVAVPVPDRPETEDLDGEDDLVSVRRKEKEPVNPPE</sequence>
<dbReference type="OrthoDB" id="3227170at2759"/>
<evidence type="ECO:0000313" key="4">
    <source>
        <dbReference type="Proteomes" id="UP000054144"/>
    </source>
</evidence>
<name>A0A0D7A537_9AGAR</name>
<organism evidence="3 4">
    <name type="scientific">Fistulina hepatica ATCC 64428</name>
    <dbReference type="NCBI Taxonomy" id="1128425"/>
    <lineage>
        <taxon>Eukaryota</taxon>
        <taxon>Fungi</taxon>
        <taxon>Dikarya</taxon>
        <taxon>Basidiomycota</taxon>
        <taxon>Agaricomycotina</taxon>
        <taxon>Agaricomycetes</taxon>
        <taxon>Agaricomycetidae</taxon>
        <taxon>Agaricales</taxon>
        <taxon>Fistulinaceae</taxon>
        <taxon>Fistulina</taxon>
    </lineage>
</organism>
<proteinExistence type="predicted"/>
<dbReference type="AlphaFoldDB" id="A0A0D7A537"/>
<feature type="region of interest" description="Disordered" evidence="1">
    <location>
        <begin position="411"/>
        <end position="498"/>
    </location>
</feature>
<reference evidence="3 4" key="1">
    <citation type="journal article" date="2015" name="Fungal Genet. Biol.">
        <title>Evolution of novel wood decay mechanisms in Agaricales revealed by the genome sequences of Fistulina hepatica and Cylindrobasidium torrendii.</title>
        <authorList>
            <person name="Floudas D."/>
            <person name="Held B.W."/>
            <person name="Riley R."/>
            <person name="Nagy L.G."/>
            <person name="Koehler G."/>
            <person name="Ransdell A.S."/>
            <person name="Younus H."/>
            <person name="Chow J."/>
            <person name="Chiniquy J."/>
            <person name="Lipzen A."/>
            <person name="Tritt A."/>
            <person name="Sun H."/>
            <person name="Haridas S."/>
            <person name="LaButti K."/>
            <person name="Ohm R.A."/>
            <person name="Kues U."/>
            <person name="Blanchette R.A."/>
            <person name="Grigoriev I.V."/>
            <person name="Minto R.E."/>
            <person name="Hibbett D.S."/>
        </authorList>
    </citation>
    <scope>NUCLEOTIDE SEQUENCE [LARGE SCALE GENOMIC DNA]</scope>
    <source>
        <strain evidence="3 4">ATCC 64428</strain>
    </source>
</reference>
<dbReference type="Proteomes" id="UP000054144">
    <property type="component" value="Unassembled WGS sequence"/>
</dbReference>
<feature type="compositionally biased region" description="Low complexity" evidence="1">
    <location>
        <begin position="429"/>
        <end position="438"/>
    </location>
</feature>